<dbReference type="PANTHER" id="PTHR39087">
    <property type="entry name" value="UPF0104 MEMBRANE PROTEIN MJ1595"/>
    <property type="match status" value="1"/>
</dbReference>
<feature type="transmembrane region" description="Helical" evidence="7">
    <location>
        <begin position="253"/>
        <end position="275"/>
    </location>
</feature>
<evidence type="ECO:0000256" key="4">
    <source>
        <dbReference type="ARBA" id="ARBA00022692"/>
    </source>
</evidence>
<gene>
    <name evidence="8" type="ORF">MTTB_01690</name>
</gene>
<dbReference type="Proteomes" id="UP000831817">
    <property type="component" value="Chromosome"/>
</dbReference>
<keyword evidence="9" id="KW-1185">Reference proteome</keyword>
<proteinExistence type="inferred from homology"/>
<keyword evidence="3" id="KW-1003">Cell membrane</keyword>
<feature type="transmembrane region" description="Helical" evidence="7">
    <location>
        <begin position="126"/>
        <end position="144"/>
    </location>
</feature>
<name>A0ABM7YBP4_9EURY</name>
<protein>
    <submittedName>
        <fullName evidence="8">Membrane protein</fullName>
    </submittedName>
</protein>
<evidence type="ECO:0000256" key="6">
    <source>
        <dbReference type="ARBA" id="ARBA00023136"/>
    </source>
</evidence>
<dbReference type="InterPro" id="IPR022791">
    <property type="entry name" value="L-PG_synthase/AglD"/>
</dbReference>
<feature type="transmembrane region" description="Helical" evidence="7">
    <location>
        <begin position="287"/>
        <end position="306"/>
    </location>
</feature>
<dbReference type="GeneID" id="71964674"/>
<organism evidence="8 9">
    <name type="scientific">Methanothermobacter tenebrarum</name>
    <dbReference type="NCBI Taxonomy" id="680118"/>
    <lineage>
        <taxon>Archaea</taxon>
        <taxon>Methanobacteriati</taxon>
        <taxon>Methanobacteriota</taxon>
        <taxon>Methanomada group</taxon>
        <taxon>Methanobacteria</taxon>
        <taxon>Methanobacteriales</taxon>
        <taxon>Methanobacteriaceae</taxon>
        <taxon>Methanothermobacter</taxon>
    </lineage>
</organism>
<feature type="transmembrane region" description="Helical" evidence="7">
    <location>
        <begin position="312"/>
        <end position="331"/>
    </location>
</feature>
<dbReference type="NCBIfam" id="TIGR00374">
    <property type="entry name" value="flippase-like domain"/>
    <property type="match status" value="1"/>
</dbReference>
<dbReference type="PANTHER" id="PTHR39087:SF2">
    <property type="entry name" value="UPF0104 MEMBRANE PROTEIN MJ1595"/>
    <property type="match status" value="1"/>
</dbReference>
<evidence type="ECO:0000256" key="3">
    <source>
        <dbReference type="ARBA" id="ARBA00022475"/>
    </source>
</evidence>
<comment type="similarity">
    <text evidence="2">Belongs to the UPF0104 family.</text>
</comment>
<evidence type="ECO:0000256" key="7">
    <source>
        <dbReference type="SAM" id="Phobius"/>
    </source>
</evidence>
<reference evidence="8 9" key="1">
    <citation type="submission" date="2022-04" db="EMBL/GenBank/DDBJ databases">
        <title>Complete genome of Methanothermobacter tenebrarum strain RMAS.</title>
        <authorList>
            <person name="Nakamura K."/>
            <person name="Oshima K."/>
            <person name="Hattori M."/>
            <person name="Kamagata Y."/>
            <person name="Takamizawa K."/>
        </authorList>
    </citation>
    <scope>NUCLEOTIDE SEQUENCE [LARGE SCALE GENOMIC DNA]</scope>
    <source>
        <strain evidence="8 9">RMAS</strain>
    </source>
</reference>
<evidence type="ECO:0000256" key="5">
    <source>
        <dbReference type="ARBA" id="ARBA00022989"/>
    </source>
</evidence>
<sequence>MKHKGLLLLLAGVAIIGLMIYLIGPADIAKDLKRANPYYLLLAVIIQFITFALFTLRWSITTRAVGINVGKKHLLPMLLVGMAINNLTPSARGGGEPVRAYILGKYSRTSIESALATVIADRGLDTFPFIVLAIITIVSMILYFNLSPIWIISLIVAVILIIVVFFLALYVSVDDGAGERFANWTINTLKFFYKKGYEKWSLKIKNAIIEFQDSMRVMLKKKQVFIYGIPLSFLLWLLEILRVYLIFCAFGANVTIIVIAEVFIVATLIGMIPLLPGGLGAIEGMMIILYSAAGISPSISAAVTVVERLISFWMTSILGVACLPYFGAPVVKKLSEKL</sequence>
<feature type="transmembrane region" description="Helical" evidence="7">
    <location>
        <begin position="38"/>
        <end position="56"/>
    </location>
</feature>
<keyword evidence="4 7" id="KW-0812">Transmembrane</keyword>
<feature type="transmembrane region" description="Helical" evidence="7">
    <location>
        <begin position="7"/>
        <end position="26"/>
    </location>
</feature>
<accession>A0ABM7YBP4</accession>
<dbReference type="Pfam" id="PF03706">
    <property type="entry name" value="LPG_synthase_TM"/>
    <property type="match status" value="1"/>
</dbReference>
<evidence type="ECO:0000256" key="1">
    <source>
        <dbReference type="ARBA" id="ARBA00004651"/>
    </source>
</evidence>
<feature type="transmembrane region" description="Helical" evidence="7">
    <location>
        <begin position="150"/>
        <end position="171"/>
    </location>
</feature>
<keyword evidence="6 7" id="KW-0472">Membrane</keyword>
<dbReference type="EMBL" id="AP025698">
    <property type="protein sequence ID" value="BDH78790.1"/>
    <property type="molecule type" value="Genomic_DNA"/>
</dbReference>
<dbReference type="RefSeq" id="WP_248564661.1">
    <property type="nucleotide sequence ID" value="NZ_AP025698.1"/>
</dbReference>
<evidence type="ECO:0000313" key="9">
    <source>
        <dbReference type="Proteomes" id="UP000831817"/>
    </source>
</evidence>
<comment type="subcellular location">
    <subcellularLocation>
        <location evidence="1">Cell membrane</location>
        <topology evidence="1">Multi-pass membrane protein</topology>
    </subcellularLocation>
</comment>
<keyword evidence="5 7" id="KW-1133">Transmembrane helix</keyword>
<evidence type="ECO:0000256" key="2">
    <source>
        <dbReference type="ARBA" id="ARBA00011061"/>
    </source>
</evidence>
<evidence type="ECO:0000313" key="8">
    <source>
        <dbReference type="EMBL" id="BDH78790.1"/>
    </source>
</evidence>
<feature type="transmembrane region" description="Helical" evidence="7">
    <location>
        <begin position="224"/>
        <end position="247"/>
    </location>
</feature>